<feature type="signal peptide" evidence="1">
    <location>
        <begin position="1"/>
        <end position="19"/>
    </location>
</feature>
<organism evidence="2 3">
    <name type="scientific">Fibrisoma limi BUZ 3</name>
    <dbReference type="NCBI Taxonomy" id="1185876"/>
    <lineage>
        <taxon>Bacteria</taxon>
        <taxon>Pseudomonadati</taxon>
        <taxon>Bacteroidota</taxon>
        <taxon>Cytophagia</taxon>
        <taxon>Cytophagales</taxon>
        <taxon>Spirosomataceae</taxon>
        <taxon>Fibrisoma</taxon>
    </lineage>
</organism>
<dbReference type="eggNOG" id="ENOG502ZCMM">
    <property type="taxonomic scope" value="Bacteria"/>
</dbReference>
<dbReference type="OrthoDB" id="9790491at2"/>
<dbReference type="AlphaFoldDB" id="I2GPV9"/>
<comment type="caution">
    <text evidence="2">The sequence shown here is derived from an EMBL/GenBank/DDBJ whole genome shotgun (WGS) entry which is preliminary data.</text>
</comment>
<dbReference type="STRING" id="1185876.BN8_05237"/>
<reference evidence="2 3" key="1">
    <citation type="journal article" date="2012" name="J. Bacteriol.">
        <title>Genome Sequence of the Filamentous Bacterium Fibrisoma limi BUZ 3T.</title>
        <authorList>
            <person name="Filippini M."/>
            <person name="Qi W."/>
            <person name="Jaenicke S."/>
            <person name="Goesmann A."/>
            <person name="Smits T.H."/>
            <person name="Bagheri H.C."/>
        </authorList>
    </citation>
    <scope>NUCLEOTIDE SEQUENCE [LARGE SCALE GENOMIC DNA]</scope>
    <source>
        <strain evidence="3">BUZ 3T</strain>
    </source>
</reference>
<evidence type="ECO:0008006" key="4">
    <source>
        <dbReference type="Google" id="ProtNLM"/>
    </source>
</evidence>
<keyword evidence="1" id="KW-0732">Signal</keyword>
<proteinExistence type="predicted"/>
<evidence type="ECO:0000313" key="3">
    <source>
        <dbReference type="Proteomes" id="UP000009309"/>
    </source>
</evidence>
<feature type="chain" id="PRO_5003660066" description="Outer membrane protein beta-barrel domain-containing protein" evidence="1">
    <location>
        <begin position="20"/>
        <end position="187"/>
    </location>
</feature>
<dbReference type="EMBL" id="CAIT01000009">
    <property type="protein sequence ID" value="CCH55937.1"/>
    <property type="molecule type" value="Genomic_DNA"/>
</dbReference>
<name>I2GPV9_9BACT</name>
<evidence type="ECO:0000313" key="2">
    <source>
        <dbReference type="EMBL" id="CCH55937.1"/>
    </source>
</evidence>
<dbReference type="Proteomes" id="UP000009309">
    <property type="component" value="Unassembled WGS sequence"/>
</dbReference>
<accession>I2GPV9</accession>
<evidence type="ECO:0000256" key="1">
    <source>
        <dbReference type="SAM" id="SignalP"/>
    </source>
</evidence>
<dbReference type="RefSeq" id="WP_009284502.1">
    <property type="nucleotide sequence ID" value="NZ_CAIT01000009.1"/>
</dbReference>
<protein>
    <recommendedName>
        <fullName evidence="4">Outer membrane protein beta-barrel domain-containing protein</fullName>
    </recommendedName>
</protein>
<sequence length="187" mass="21096">MKTRLLILFLSVLASGVWAQDYAPTRLAVGVRLGEPGGVMLRHYFRNDRNALELNFGTYGAFWDNDRAYRNGYFKNIGWAANLLYLWRTDIGSSRNWQLYYGLGGQVNNRRYYRVQEVTLPTGQRGPAEVYVRNVALGATGTFGLEYFVDRGYKPLSIFAEIGAYTELVPAVLHTHVQGGAGARLNF</sequence>
<keyword evidence="3" id="KW-1185">Reference proteome</keyword>
<gene>
    <name evidence="2" type="ORF">BN8_05237</name>
</gene>